<dbReference type="Proteomes" id="UP000000485">
    <property type="component" value="Chromosome"/>
</dbReference>
<dbReference type="KEGG" id="cga:Celgi_3044"/>
<dbReference type="STRING" id="593907.Celgi_3044"/>
<proteinExistence type="predicted"/>
<gene>
    <name evidence="1" type="ordered locus">Celgi_3044</name>
</gene>
<organism evidence="1 2">
    <name type="scientific">Cellulomonas gilvus (strain ATCC 13127 / NRRL B-14078)</name>
    <name type="common">Cellvibrio gilvus</name>
    <dbReference type="NCBI Taxonomy" id="593907"/>
    <lineage>
        <taxon>Bacteria</taxon>
        <taxon>Bacillati</taxon>
        <taxon>Actinomycetota</taxon>
        <taxon>Actinomycetes</taxon>
        <taxon>Micrococcales</taxon>
        <taxon>Cellulomonadaceae</taxon>
        <taxon>Cellulomonas</taxon>
    </lineage>
</organism>
<reference evidence="2" key="1">
    <citation type="submission" date="2011-04" db="EMBL/GenBank/DDBJ databases">
        <title>Complete sequence of Cellvibrio gilvus ATCC 13127.</title>
        <authorList>
            <person name="Lucas S."/>
            <person name="Han J."/>
            <person name="Lapidus A."/>
            <person name="Cheng J.-F."/>
            <person name="Goodwin L."/>
            <person name="Pitluck S."/>
            <person name="Peters L."/>
            <person name="Munk A."/>
            <person name="Detter J.C."/>
            <person name="Han C."/>
            <person name="Tapia R."/>
            <person name="Land M."/>
            <person name="Hauser L."/>
            <person name="Kyrpides N."/>
            <person name="Ivanova N."/>
            <person name="Ovchinnikova G."/>
            <person name="Pagani I."/>
            <person name="Mead D."/>
            <person name="Brumm P."/>
            <person name="Woyke T."/>
        </authorList>
    </citation>
    <scope>NUCLEOTIDE SEQUENCE [LARGE SCALE GENOMIC DNA]</scope>
    <source>
        <strain evidence="2">ATCC 13127 / NRRL B-14078</strain>
    </source>
</reference>
<evidence type="ECO:0000313" key="1">
    <source>
        <dbReference type="EMBL" id="AEI13536.1"/>
    </source>
</evidence>
<dbReference type="OrthoDB" id="4829374at2"/>
<protein>
    <submittedName>
        <fullName evidence="1">Uncharacterized protein</fullName>
    </submittedName>
</protein>
<name>F8A749_CELGA</name>
<keyword evidence="2" id="KW-1185">Reference proteome</keyword>
<dbReference type="EMBL" id="CP002665">
    <property type="protein sequence ID" value="AEI13536.1"/>
    <property type="molecule type" value="Genomic_DNA"/>
</dbReference>
<dbReference type="RefSeq" id="WP_013885053.1">
    <property type="nucleotide sequence ID" value="NC_015671.1"/>
</dbReference>
<accession>F8A749</accession>
<dbReference type="AlphaFoldDB" id="F8A749"/>
<dbReference type="eggNOG" id="ENOG502ZE50">
    <property type="taxonomic scope" value="Bacteria"/>
</dbReference>
<sequence>MDRVDEGAAARRERRTARWVTGSVVGVLLLAAAAEAEIWPVTAFRLFSTVRTAHGAATTLVAVAPDGARTVVPMPRGQLLATTSHQLARLDEDPPQTRHDKVVAWFGLAGLDPADFDTAVVERTPWTMDARTHERTSGTPEIVTEVDL</sequence>
<evidence type="ECO:0000313" key="2">
    <source>
        <dbReference type="Proteomes" id="UP000000485"/>
    </source>
</evidence>
<dbReference type="HOGENOM" id="CLU_1755565_0_0_11"/>